<evidence type="ECO:0000313" key="12">
    <source>
        <dbReference type="EMBL" id="KAK9115183.1"/>
    </source>
</evidence>
<keyword evidence="7" id="KW-0788">Thiol protease</keyword>
<dbReference type="EC" id="3.4.19.12" evidence="3"/>
<keyword evidence="4" id="KW-0645">Protease</keyword>
<name>A0AAP0IGS1_9MAGN</name>
<proteinExistence type="predicted"/>
<keyword evidence="13" id="KW-1185">Reference proteome</keyword>
<feature type="domain" description="Josephin" evidence="11">
    <location>
        <begin position="14"/>
        <end position="150"/>
    </location>
</feature>
<dbReference type="EMBL" id="JBBNAF010000009">
    <property type="protein sequence ID" value="KAK9115183.1"/>
    <property type="molecule type" value="Genomic_DNA"/>
</dbReference>
<dbReference type="Pfam" id="PF02099">
    <property type="entry name" value="Josephin"/>
    <property type="match status" value="1"/>
</dbReference>
<evidence type="ECO:0000256" key="10">
    <source>
        <dbReference type="ARBA" id="ARBA00023242"/>
    </source>
</evidence>
<comment type="subcellular location">
    <subcellularLocation>
        <location evidence="2">Nucleus</location>
    </subcellularLocation>
</comment>
<dbReference type="InterPro" id="IPR033865">
    <property type="entry name" value="Ataxin-3"/>
</dbReference>
<dbReference type="PANTHER" id="PTHR14159:SF0">
    <property type="entry name" value="ATAXIN-3-RELATED"/>
    <property type="match status" value="1"/>
</dbReference>
<protein>
    <recommendedName>
        <fullName evidence="3">ubiquitinyl hydrolase 1</fullName>
        <ecNumber evidence="3">3.4.19.12</ecNumber>
    </recommendedName>
</protein>
<evidence type="ECO:0000256" key="6">
    <source>
        <dbReference type="ARBA" id="ARBA00022801"/>
    </source>
</evidence>
<dbReference type="GO" id="GO:0016579">
    <property type="term" value="P:protein deubiquitination"/>
    <property type="evidence" value="ECO:0007669"/>
    <property type="project" value="InterPro"/>
</dbReference>
<evidence type="ECO:0000313" key="13">
    <source>
        <dbReference type="Proteomes" id="UP001420932"/>
    </source>
</evidence>
<keyword evidence="6" id="KW-0378">Hydrolase</keyword>
<sequence>MDGPINGGMLYYEVQELKLCAVHCVNTVLQGSFFSEFDFAALASDLDRTERRMMIQSSGDFAQFGGASPWAVISVSKSAIYLMFLDLLHLWCCKFKPTHTRATTTTITALTSLHHINLLHCNLLDLRATTAIINSRFSTDNLANLWWVGNVAMGGAPNAAMDQSLQLGNPDDFDTAAAALGRLGGSRCRDDQHHQQDLLIDATTANKQQQQLVEI</sequence>
<dbReference type="SMART" id="SM01246">
    <property type="entry name" value="Josephin"/>
    <property type="match status" value="1"/>
</dbReference>
<evidence type="ECO:0000256" key="8">
    <source>
        <dbReference type="ARBA" id="ARBA00023015"/>
    </source>
</evidence>
<evidence type="ECO:0000256" key="7">
    <source>
        <dbReference type="ARBA" id="ARBA00022807"/>
    </source>
</evidence>
<evidence type="ECO:0000256" key="2">
    <source>
        <dbReference type="ARBA" id="ARBA00004123"/>
    </source>
</evidence>
<evidence type="ECO:0000259" key="11">
    <source>
        <dbReference type="SMART" id="SM01246"/>
    </source>
</evidence>
<dbReference type="InterPro" id="IPR006155">
    <property type="entry name" value="Josephin"/>
</dbReference>
<reference evidence="12 13" key="1">
    <citation type="submission" date="2024-01" db="EMBL/GenBank/DDBJ databases">
        <title>Genome assemblies of Stephania.</title>
        <authorList>
            <person name="Yang L."/>
        </authorList>
    </citation>
    <scope>NUCLEOTIDE SEQUENCE [LARGE SCALE GENOMIC DNA]</scope>
    <source>
        <strain evidence="12">YNDBR</strain>
        <tissue evidence="12">Leaf</tissue>
    </source>
</reference>
<gene>
    <name evidence="12" type="ORF">Syun_021980</name>
</gene>
<dbReference type="PANTHER" id="PTHR14159">
    <property type="entry name" value="ATAXIN-3-RELATED"/>
    <property type="match status" value="1"/>
</dbReference>
<comment type="caution">
    <text evidence="12">The sequence shown here is derived from an EMBL/GenBank/DDBJ whole genome shotgun (WGS) entry which is preliminary data.</text>
</comment>
<organism evidence="12 13">
    <name type="scientific">Stephania yunnanensis</name>
    <dbReference type="NCBI Taxonomy" id="152371"/>
    <lineage>
        <taxon>Eukaryota</taxon>
        <taxon>Viridiplantae</taxon>
        <taxon>Streptophyta</taxon>
        <taxon>Embryophyta</taxon>
        <taxon>Tracheophyta</taxon>
        <taxon>Spermatophyta</taxon>
        <taxon>Magnoliopsida</taxon>
        <taxon>Ranunculales</taxon>
        <taxon>Menispermaceae</taxon>
        <taxon>Menispermoideae</taxon>
        <taxon>Cissampelideae</taxon>
        <taxon>Stephania</taxon>
    </lineage>
</organism>
<keyword evidence="8" id="KW-0805">Transcription regulation</keyword>
<evidence type="ECO:0000256" key="1">
    <source>
        <dbReference type="ARBA" id="ARBA00000707"/>
    </source>
</evidence>
<accession>A0AAP0IGS1</accession>
<dbReference type="GO" id="GO:0006508">
    <property type="term" value="P:proteolysis"/>
    <property type="evidence" value="ECO:0007669"/>
    <property type="project" value="UniProtKB-KW"/>
</dbReference>
<dbReference type="GO" id="GO:0004843">
    <property type="term" value="F:cysteine-type deubiquitinase activity"/>
    <property type="evidence" value="ECO:0007669"/>
    <property type="project" value="UniProtKB-EC"/>
</dbReference>
<keyword evidence="5" id="KW-0833">Ubl conjugation pathway</keyword>
<evidence type="ECO:0000256" key="9">
    <source>
        <dbReference type="ARBA" id="ARBA00023163"/>
    </source>
</evidence>
<evidence type="ECO:0000256" key="4">
    <source>
        <dbReference type="ARBA" id="ARBA00022670"/>
    </source>
</evidence>
<keyword evidence="10" id="KW-0539">Nucleus</keyword>
<dbReference type="AlphaFoldDB" id="A0AAP0IGS1"/>
<dbReference type="GO" id="GO:0005634">
    <property type="term" value="C:nucleus"/>
    <property type="evidence" value="ECO:0007669"/>
    <property type="project" value="UniProtKB-SubCell"/>
</dbReference>
<comment type="catalytic activity">
    <reaction evidence="1">
        <text>Thiol-dependent hydrolysis of ester, thioester, amide, peptide and isopeptide bonds formed by the C-terminal Gly of ubiquitin (a 76-residue protein attached to proteins as an intracellular targeting signal).</text>
        <dbReference type="EC" id="3.4.19.12"/>
    </reaction>
</comment>
<evidence type="ECO:0000256" key="5">
    <source>
        <dbReference type="ARBA" id="ARBA00022786"/>
    </source>
</evidence>
<keyword evidence="9" id="KW-0804">Transcription</keyword>
<dbReference type="Proteomes" id="UP001420932">
    <property type="component" value="Unassembled WGS sequence"/>
</dbReference>
<evidence type="ECO:0000256" key="3">
    <source>
        <dbReference type="ARBA" id="ARBA00012759"/>
    </source>
</evidence>